<sequence>MGRTLVLGGGGITGIAWELGVLAGLHESGIDLSDADTVIGTSAGSVVGAQITSGAVLEDLYARQLRPPEGEIGAHLHPGVLARWVWAFVRERDPRRARARIGRMAHARSESSLAERRRVIASRLPAAEWPSADLRIAAVDARTGDRVVFGRDGGAELVDAVTASCAVPGVWPPAVIGGRPYIDGGVYSTCNADLAAGSERVVALAPIARGAGPLPSPADDLAALEASGARTVLVTPDAAAVAAIGPNVLDPAARAPSAQAGRRQAPEIAERIARVWNRD</sequence>
<dbReference type="PANTHER" id="PTHR14226:SF57">
    <property type="entry name" value="BLR7027 PROTEIN"/>
    <property type="match status" value="1"/>
</dbReference>
<comment type="caution">
    <text evidence="6">The sequence shown here is derived from an EMBL/GenBank/DDBJ whole genome shotgun (WGS) entry which is preliminary data.</text>
</comment>
<evidence type="ECO:0000256" key="3">
    <source>
        <dbReference type="ARBA" id="ARBA00023098"/>
    </source>
</evidence>
<evidence type="ECO:0000259" key="5">
    <source>
        <dbReference type="PROSITE" id="PS51635"/>
    </source>
</evidence>
<dbReference type="OrthoDB" id="2339873at2"/>
<feature type="short sequence motif" description="DGA/G" evidence="4">
    <location>
        <begin position="183"/>
        <end position="185"/>
    </location>
</feature>
<evidence type="ECO:0000256" key="1">
    <source>
        <dbReference type="ARBA" id="ARBA00022801"/>
    </source>
</evidence>
<evidence type="ECO:0000313" key="6">
    <source>
        <dbReference type="EMBL" id="KII00637.1"/>
    </source>
</evidence>
<gene>
    <name evidence="6" type="ORF">LP52_00625</name>
</gene>
<feature type="short sequence motif" description="GXGXXG" evidence="4">
    <location>
        <begin position="9"/>
        <end position="14"/>
    </location>
</feature>
<dbReference type="Proteomes" id="UP000031675">
    <property type="component" value="Unassembled WGS sequence"/>
</dbReference>
<reference evidence="7" key="1">
    <citation type="journal article" date="2015" name="Chem. Biol.">
        <title>Structure, bioactivity, and resistance mechanism of streptomonomicin, an unusual lasso Peptide from an understudied halophilic actinomycete.</title>
        <authorList>
            <person name="Metelev M."/>
            <person name="Tietz J.I."/>
            <person name="Melby J.O."/>
            <person name="Blair P.M."/>
            <person name="Zhu L."/>
            <person name="Livnat I."/>
            <person name="Severinov K."/>
            <person name="Mitchell D.A."/>
        </authorList>
    </citation>
    <scope>NUCLEOTIDE SEQUENCE [LARGE SCALE GENOMIC DNA]</scope>
    <source>
        <strain evidence="7">YIM 90003</strain>
    </source>
</reference>
<keyword evidence="1 4" id="KW-0378">Hydrolase</keyword>
<dbReference type="GO" id="GO:0016042">
    <property type="term" value="P:lipid catabolic process"/>
    <property type="evidence" value="ECO:0007669"/>
    <property type="project" value="UniProtKB-UniRule"/>
</dbReference>
<feature type="active site" description="Nucleophile" evidence="4">
    <location>
        <position position="42"/>
    </location>
</feature>
<dbReference type="AlphaFoldDB" id="A0A0C2JHE4"/>
<keyword evidence="2 4" id="KW-0442">Lipid degradation</keyword>
<name>A0A0C2JHE4_9ACTN</name>
<dbReference type="Pfam" id="PF01734">
    <property type="entry name" value="Patatin"/>
    <property type="match status" value="1"/>
</dbReference>
<dbReference type="InterPro" id="IPR050301">
    <property type="entry name" value="NTE"/>
</dbReference>
<accession>A0A0C2JHE4</accession>
<dbReference type="GO" id="GO:0016787">
    <property type="term" value="F:hydrolase activity"/>
    <property type="evidence" value="ECO:0007669"/>
    <property type="project" value="UniProtKB-UniRule"/>
</dbReference>
<evidence type="ECO:0000256" key="2">
    <source>
        <dbReference type="ARBA" id="ARBA00022963"/>
    </source>
</evidence>
<dbReference type="SUPFAM" id="SSF52151">
    <property type="entry name" value="FabD/lysophospholipase-like"/>
    <property type="match status" value="1"/>
</dbReference>
<dbReference type="EMBL" id="JROO01000001">
    <property type="protein sequence ID" value="KII00637.1"/>
    <property type="molecule type" value="Genomic_DNA"/>
</dbReference>
<keyword evidence="7" id="KW-1185">Reference proteome</keyword>
<evidence type="ECO:0000256" key="4">
    <source>
        <dbReference type="PROSITE-ProRule" id="PRU01161"/>
    </source>
</evidence>
<keyword evidence="3 4" id="KW-0443">Lipid metabolism</keyword>
<dbReference type="PROSITE" id="PS51635">
    <property type="entry name" value="PNPLA"/>
    <property type="match status" value="1"/>
</dbReference>
<feature type="active site" description="Proton acceptor" evidence="4">
    <location>
        <position position="183"/>
    </location>
</feature>
<dbReference type="STRING" id="183763.LP52_00625"/>
<feature type="short sequence motif" description="GXSXG" evidence="4">
    <location>
        <begin position="40"/>
        <end position="44"/>
    </location>
</feature>
<proteinExistence type="predicted"/>
<dbReference type="InterPro" id="IPR002641">
    <property type="entry name" value="PNPLA_dom"/>
</dbReference>
<dbReference type="PANTHER" id="PTHR14226">
    <property type="entry name" value="NEUROPATHY TARGET ESTERASE/SWISS CHEESE D.MELANOGASTER"/>
    <property type="match status" value="1"/>
</dbReference>
<dbReference type="RefSeq" id="WP_040269727.1">
    <property type="nucleotide sequence ID" value="NZ_JROO01000001.1"/>
</dbReference>
<dbReference type="InterPro" id="IPR016035">
    <property type="entry name" value="Acyl_Trfase/lysoPLipase"/>
</dbReference>
<feature type="domain" description="PNPLA" evidence="5">
    <location>
        <begin position="5"/>
        <end position="197"/>
    </location>
</feature>
<organism evidence="6 7">
    <name type="scientific">Streptomonospora alba</name>
    <dbReference type="NCBI Taxonomy" id="183763"/>
    <lineage>
        <taxon>Bacteria</taxon>
        <taxon>Bacillati</taxon>
        <taxon>Actinomycetota</taxon>
        <taxon>Actinomycetes</taxon>
        <taxon>Streptosporangiales</taxon>
        <taxon>Nocardiopsidaceae</taxon>
        <taxon>Streptomonospora</taxon>
    </lineage>
</organism>
<dbReference type="Gene3D" id="3.40.1090.10">
    <property type="entry name" value="Cytosolic phospholipase A2 catalytic domain"/>
    <property type="match status" value="2"/>
</dbReference>
<protein>
    <submittedName>
        <fullName evidence="6">Patatin</fullName>
    </submittedName>
</protein>
<evidence type="ECO:0000313" key="7">
    <source>
        <dbReference type="Proteomes" id="UP000031675"/>
    </source>
</evidence>